<dbReference type="GO" id="GO:0008270">
    <property type="term" value="F:zinc ion binding"/>
    <property type="evidence" value="ECO:0007669"/>
    <property type="project" value="UniProtKB-KW"/>
</dbReference>
<evidence type="ECO:0000313" key="3">
    <source>
        <dbReference type="Proteomes" id="UP001230156"/>
    </source>
</evidence>
<dbReference type="InterPro" id="IPR019401">
    <property type="entry name" value="Znf_CHCC"/>
</dbReference>
<feature type="domain" description="Zinc finger CHCC-type" evidence="1">
    <location>
        <begin position="18"/>
        <end position="52"/>
    </location>
</feature>
<dbReference type="Pfam" id="PF10276">
    <property type="entry name" value="zf-CHCC"/>
    <property type="match status" value="1"/>
</dbReference>
<dbReference type="EMBL" id="JAUYVI010000010">
    <property type="protein sequence ID" value="MDQ7251296.1"/>
    <property type="molecule type" value="Genomic_DNA"/>
</dbReference>
<accession>A0ABU0YUA6</accession>
<evidence type="ECO:0000313" key="2">
    <source>
        <dbReference type="EMBL" id="MDQ7251296.1"/>
    </source>
</evidence>
<dbReference type="Proteomes" id="UP001230156">
    <property type="component" value="Unassembled WGS sequence"/>
</dbReference>
<comment type="caution">
    <text evidence="2">The sequence shown here is derived from an EMBL/GenBank/DDBJ whole genome shotgun (WGS) entry which is preliminary data.</text>
</comment>
<keyword evidence="2" id="KW-0863">Zinc-finger</keyword>
<keyword evidence="2" id="KW-0862">Zinc</keyword>
<gene>
    <name evidence="2" type="ORF">Q8A70_26665</name>
</gene>
<name>A0ABU0YUA6_9PROT</name>
<keyword evidence="2" id="KW-0479">Metal-binding</keyword>
<dbReference type="Gene3D" id="2.60.260.40">
    <property type="entry name" value="q5lls5 like domains"/>
    <property type="match status" value="1"/>
</dbReference>
<reference evidence="3" key="1">
    <citation type="submission" date="2023-08" db="EMBL/GenBank/DDBJ databases">
        <title>Rhodospirillaceae gen. nov., a novel taxon isolated from the Yangtze River Yuezi River estuary sludge.</title>
        <authorList>
            <person name="Ruan L."/>
        </authorList>
    </citation>
    <scope>NUCLEOTIDE SEQUENCE [LARGE SCALE GENOMIC DNA]</scope>
    <source>
        <strain evidence="3">R-7</strain>
    </source>
</reference>
<protein>
    <submittedName>
        <fullName evidence="2">Zinc-finger domain-containing protein</fullName>
    </submittedName>
</protein>
<keyword evidence="3" id="KW-1185">Reference proteome</keyword>
<organism evidence="2 3">
    <name type="scientific">Dongia sedimenti</name>
    <dbReference type="NCBI Taxonomy" id="3064282"/>
    <lineage>
        <taxon>Bacteria</taxon>
        <taxon>Pseudomonadati</taxon>
        <taxon>Pseudomonadota</taxon>
        <taxon>Alphaproteobacteria</taxon>
        <taxon>Rhodospirillales</taxon>
        <taxon>Dongiaceae</taxon>
        <taxon>Dongia</taxon>
    </lineage>
</organism>
<proteinExistence type="predicted"/>
<dbReference type="SUPFAM" id="SSF57802">
    <property type="entry name" value="Rubredoxin-like"/>
    <property type="match status" value="1"/>
</dbReference>
<sequence>MPAMSTEPVETVEVTTASVACDGGPGAAGHPKVYLNLAKGGQIDCPYCGKRFVMKAGAKAAAAH</sequence>
<evidence type="ECO:0000259" key="1">
    <source>
        <dbReference type="Pfam" id="PF10276"/>
    </source>
</evidence>